<keyword evidence="2" id="KW-1185">Reference proteome</keyword>
<protein>
    <submittedName>
        <fullName evidence="1">Uncharacterized protein</fullName>
    </submittedName>
</protein>
<proteinExistence type="predicted"/>
<evidence type="ECO:0000313" key="2">
    <source>
        <dbReference type="Proteomes" id="UP000607653"/>
    </source>
</evidence>
<evidence type="ECO:0000313" key="1">
    <source>
        <dbReference type="EMBL" id="DAD48976.1"/>
    </source>
</evidence>
<gene>
    <name evidence="1" type="ORF">HUJ06_018913</name>
</gene>
<sequence>MLNLSIHYWCGARQKNIVLQFSIASIQVKKDKTNFFQTLLQMVTYLHFQSTWQMAHTLILGLSKPANSSVKNCSTIKIHSDYQATSNQEIMYD</sequence>
<name>A0A823A1W7_NELNU</name>
<organism evidence="1 2">
    <name type="scientific">Nelumbo nucifera</name>
    <name type="common">Sacred lotus</name>
    <dbReference type="NCBI Taxonomy" id="4432"/>
    <lineage>
        <taxon>Eukaryota</taxon>
        <taxon>Viridiplantae</taxon>
        <taxon>Streptophyta</taxon>
        <taxon>Embryophyta</taxon>
        <taxon>Tracheophyta</taxon>
        <taxon>Spermatophyta</taxon>
        <taxon>Magnoliopsida</taxon>
        <taxon>Proteales</taxon>
        <taxon>Nelumbonaceae</taxon>
        <taxon>Nelumbo</taxon>
    </lineage>
</organism>
<comment type="caution">
    <text evidence="1">The sequence shown here is derived from an EMBL/GenBank/DDBJ whole genome shotgun (WGS) entry which is preliminary data.</text>
</comment>
<dbReference type="EMBL" id="DUZY01000008">
    <property type="protein sequence ID" value="DAD48976.1"/>
    <property type="molecule type" value="Genomic_DNA"/>
</dbReference>
<accession>A0A823A1W7</accession>
<dbReference type="AlphaFoldDB" id="A0A823A1W7"/>
<dbReference type="Proteomes" id="UP000607653">
    <property type="component" value="Unassembled WGS sequence"/>
</dbReference>
<reference evidence="1 2" key="1">
    <citation type="journal article" date="2020" name="Mol. Biol. Evol.">
        <title>Distinct Expression and Methylation Patterns for Genes with Different Fates following a Single Whole-Genome Duplication in Flowering Plants.</title>
        <authorList>
            <person name="Shi T."/>
            <person name="Rahmani R.S."/>
            <person name="Gugger P.F."/>
            <person name="Wang M."/>
            <person name="Li H."/>
            <person name="Zhang Y."/>
            <person name="Li Z."/>
            <person name="Wang Q."/>
            <person name="Van de Peer Y."/>
            <person name="Marchal K."/>
            <person name="Chen J."/>
        </authorList>
    </citation>
    <scope>NUCLEOTIDE SEQUENCE [LARGE SCALE GENOMIC DNA]</scope>
    <source>
        <tissue evidence="1">Leaf</tissue>
    </source>
</reference>